<dbReference type="Gene3D" id="3.15.20.10">
    <property type="entry name" value="Bactericidal permeability-increasing protein, domain 2"/>
    <property type="match status" value="1"/>
</dbReference>
<dbReference type="InterPro" id="IPR032942">
    <property type="entry name" value="BPI/LBP/Plunc"/>
</dbReference>
<keyword evidence="1" id="KW-0732">Signal</keyword>
<name>A0A2A2JFB5_9BILA</name>
<feature type="chain" id="PRO_5012561903" description="Lipid-binding serum glycoprotein C-terminal domain-containing protein" evidence="1">
    <location>
        <begin position="23"/>
        <end position="516"/>
    </location>
</feature>
<evidence type="ECO:0000313" key="3">
    <source>
        <dbReference type="Proteomes" id="UP000218231"/>
    </source>
</evidence>
<evidence type="ECO:0008006" key="4">
    <source>
        <dbReference type="Google" id="ProtNLM"/>
    </source>
</evidence>
<dbReference type="STRING" id="2018661.A0A2A2JFB5"/>
<evidence type="ECO:0000256" key="1">
    <source>
        <dbReference type="SAM" id="SignalP"/>
    </source>
</evidence>
<dbReference type="InterPro" id="IPR017943">
    <property type="entry name" value="Bactericidal_perm-incr_a/b_dom"/>
</dbReference>
<feature type="signal peptide" evidence="1">
    <location>
        <begin position="1"/>
        <end position="22"/>
    </location>
</feature>
<dbReference type="EMBL" id="LIAE01010469">
    <property type="protein sequence ID" value="PAV60375.1"/>
    <property type="molecule type" value="Genomic_DNA"/>
</dbReference>
<evidence type="ECO:0000313" key="2">
    <source>
        <dbReference type="EMBL" id="PAV60375.1"/>
    </source>
</evidence>
<protein>
    <recommendedName>
        <fullName evidence="4">Lipid-binding serum glycoprotein C-terminal domain-containing protein</fullName>
    </recommendedName>
</protein>
<dbReference type="AlphaFoldDB" id="A0A2A2JFB5"/>
<dbReference type="GO" id="GO:0008289">
    <property type="term" value="F:lipid binding"/>
    <property type="evidence" value="ECO:0007669"/>
    <property type="project" value="InterPro"/>
</dbReference>
<sequence>MQRATAQLCGLILLLLMDIGDSMHLPASFFDNSGKEMTDDDDNDNSKRRPELSFTLQPKGLEHIMKKSLESIRHDLIQQTPLSLSTNYLDLEISLNDLRFAEFVLPELHIHTVSASRLSFKTSGGFVRLQGAYSAVYKTRRLGQFEAIFEDINAETTVHLLKEQQTLKITTAKCKFAIDQIYVNLTPKLPQQINDAIKNAIIAAYEKRACGSIENYVNSLGKKLKSVAEIVDFSSKDVNRNENSKSVQHDLIHYTVNEESVHLHWEHKTNRVPLGMTSKKPLKREYTLVEPSMITLSISDDYLNDRLNSLINSEEVKISLHKIDKVAELLSLNCKEQSIPCVGQLAKLPTAIDGTGHFTWRVSAPPTLHQDAMGVHVVLPMRSSISYYTTAHKRIRFVSFDTLLKLRIKKLSIDQKADGRLYYQSKLGIESIEITNAKSSVNGVQNLIDNMNKVMMNLREEIGDVLTSQLFTGQLPINIDPSIKFTDIATDVDENRLFIFANFDIERNLLSQFLIN</sequence>
<dbReference type="Proteomes" id="UP000218231">
    <property type="component" value="Unassembled WGS sequence"/>
</dbReference>
<dbReference type="GO" id="GO:0005615">
    <property type="term" value="C:extracellular space"/>
    <property type="evidence" value="ECO:0007669"/>
    <property type="project" value="TreeGrafter"/>
</dbReference>
<dbReference type="SUPFAM" id="SSF55394">
    <property type="entry name" value="Bactericidal permeability-increasing protein, BPI"/>
    <property type="match status" value="1"/>
</dbReference>
<reference evidence="2 3" key="1">
    <citation type="journal article" date="2017" name="Curr. Biol.">
        <title>Genome architecture and evolution of a unichromosomal asexual nematode.</title>
        <authorList>
            <person name="Fradin H."/>
            <person name="Zegar C."/>
            <person name="Gutwein M."/>
            <person name="Lucas J."/>
            <person name="Kovtun M."/>
            <person name="Corcoran D."/>
            <person name="Baugh L.R."/>
            <person name="Kiontke K."/>
            <person name="Gunsalus K."/>
            <person name="Fitch D.H."/>
            <person name="Piano F."/>
        </authorList>
    </citation>
    <scope>NUCLEOTIDE SEQUENCE [LARGE SCALE GENOMIC DNA]</scope>
    <source>
        <strain evidence="2">PF1309</strain>
    </source>
</reference>
<proteinExistence type="predicted"/>
<keyword evidence="3" id="KW-1185">Reference proteome</keyword>
<dbReference type="Gene3D" id="3.15.10.10">
    <property type="entry name" value="Bactericidal permeability-increasing protein, domain 1"/>
    <property type="match status" value="1"/>
</dbReference>
<gene>
    <name evidence="2" type="ORF">WR25_23566</name>
</gene>
<comment type="caution">
    <text evidence="2">The sequence shown here is derived from an EMBL/GenBank/DDBJ whole genome shotgun (WGS) entry which is preliminary data.</text>
</comment>
<dbReference type="OrthoDB" id="5877603at2759"/>
<accession>A0A2A2JFB5</accession>
<dbReference type="PANTHER" id="PTHR10504:SF131">
    <property type="entry name" value="BPI2 DOMAIN-CONTAINING PROTEIN"/>
    <property type="match status" value="1"/>
</dbReference>
<organism evidence="2 3">
    <name type="scientific">Diploscapter pachys</name>
    <dbReference type="NCBI Taxonomy" id="2018661"/>
    <lineage>
        <taxon>Eukaryota</taxon>
        <taxon>Metazoa</taxon>
        <taxon>Ecdysozoa</taxon>
        <taxon>Nematoda</taxon>
        <taxon>Chromadorea</taxon>
        <taxon>Rhabditida</taxon>
        <taxon>Rhabditina</taxon>
        <taxon>Rhabditomorpha</taxon>
        <taxon>Rhabditoidea</taxon>
        <taxon>Rhabditidae</taxon>
        <taxon>Diploscapter</taxon>
    </lineage>
</organism>
<dbReference type="PANTHER" id="PTHR10504">
    <property type="entry name" value="BACTERICIDAL PERMEABILITY-INCREASING BPI PROTEIN-RELATED"/>
    <property type="match status" value="1"/>
</dbReference>